<dbReference type="SUPFAM" id="SSF49785">
    <property type="entry name" value="Galactose-binding domain-like"/>
    <property type="match status" value="2"/>
</dbReference>
<feature type="domain" description="Lyase N-terminal" evidence="4">
    <location>
        <begin position="69"/>
        <end position="219"/>
    </location>
</feature>
<dbReference type="InterPro" id="IPR015176">
    <property type="entry name" value="Lyase_N"/>
</dbReference>
<dbReference type="InterPro" id="IPR008979">
    <property type="entry name" value="Galactose-bd-like_sf"/>
</dbReference>
<dbReference type="PANTHER" id="PTHR37322:SF3">
    <property type="entry name" value="CHONDROITIN SULFATE ABC EXOLYASE"/>
    <property type="match status" value="1"/>
</dbReference>
<dbReference type="SUPFAM" id="SSF74650">
    <property type="entry name" value="Galactose mutarotase-like"/>
    <property type="match status" value="2"/>
</dbReference>
<reference evidence="7" key="1">
    <citation type="journal article" date="2017" name="bioRxiv">
        <title>Comparative analysis of the genomes of Stylophora pistillata and Acropora digitifera provides evidence for extensive differences between species of corals.</title>
        <authorList>
            <person name="Voolstra C.R."/>
            <person name="Li Y."/>
            <person name="Liew Y.J."/>
            <person name="Baumgarten S."/>
            <person name="Zoccola D."/>
            <person name="Flot J.-F."/>
            <person name="Tambutte S."/>
            <person name="Allemand D."/>
            <person name="Aranda M."/>
        </authorList>
    </citation>
    <scope>NUCLEOTIDE SEQUENCE [LARGE SCALE GENOMIC DNA]</scope>
</reference>
<evidence type="ECO:0000256" key="1">
    <source>
        <dbReference type="ARBA" id="ARBA00006699"/>
    </source>
</evidence>
<dbReference type="Gene3D" id="2.60.120.430">
    <property type="entry name" value="Galactose-binding lectin"/>
    <property type="match status" value="2"/>
</dbReference>
<gene>
    <name evidence="6" type="primary">chonabc</name>
    <name evidence="6" type="ORF">AWC38_SpisGene3058</name>
</gene>
<dbReference type="InterPro" id="IPR008929">
    <property type="entry name" value="Chondroitin_lyas"/>
</dbReference>
<organism evidence="6 7">
    <name type="scientific">Stylophora pistillata</name>
    <name type="common">Smooth cauliflower coral</name>
    <dbReference type="NCBI Taxonomy" id="50429"/>
    <lineage>
        <taxon>Eukaryota</taxon>
        <taxon>Metazoa</taxon>
        <taxon>Cnidaria</taxon>
        <taxon>Anthozoa</taxon>
        <taxon>Hexacorallia</taxon>
        <taxon>Scleractinia</taxon>
        <taxon>Astrocoeniina</taxon>
        <taxon>Pocilloporidae</taxon>
        <taxon>Stylophora</taxon>
    </lineage>
</organism>
<evidence type="ECO:0000259" key="3">
    <source>
        <dbReference type="Pfam" id="PF02278"/>
    </source>
</evidence>
<dbReference type="Pfam" id="PF09092">
    <property type="entry name" value="Lyase_N"/>
    <property type="match status" value="2"/>
</dbReference>
<evidence type="ECO:0000259" key="4">
    <source>
        <dbReference type="Pfam" id="PF09092"/>
    </source>
</evidence>
<dbReference type="SUPFAM" id="SSF49863">
    <property type="entry name" value="Hyaluronate lyase-like, C-terminal domain"/>
    <property type="match status" value="2"/>
</dbReference>
<comment type="caution">
    <text evidence="6">The sequence shown here is derived from an EMBL/GenBank/DDBJ whole genome shotgun (WGS) entry which is preliminary data.</text>
</comment>
<dbReference type="PANTHER" id="PTHR37322">
    <property type="match status" value="1"/>
</dbReference>
<accession>A0A2B4SUI8</accession>
<comment type="similarity">
    <text evidence="1">Belongs to the polysaccharide lyase 8 family.</text>
</comment>
<dbReference type="Gene3D" id="1.50.10.100">
    <property type="entry name" value="Chondroitin AC/alginate lyase"/>
    <property type="match status" value="3"/>
</dbReference>
<dbReference type="InterPro" id="IPR011071">
    <property type="entry name" value="Lyase_8-like_C"/>
</dbReference>
<dbReference type="Pfam" id="PF02278">
    <property type="entry name" value="Lyase_8"/>
    <property type="match status" value="2"/>
</dbReference>
<evidence type="ECO:0000256" key="2">
    <source>
        <dbReference type="ARBA" id="ARBA00023239"/>
    </source>
</evidence>
<dbReference type="InterPro" id="IPR011013">
    <property type="entry name" value="Gal_mutarotase_sf_dom"/>
</dbReference>
<feature type="domain" description="Lyase catalytic" evidence="5">
    <location>
        <begin position="393"/>
        <end position="607"/>
    </location>
</feature>
<evidence type="ECO:0000313" key="7">
    <source>
        <dbReference type="Proteomes" id="UP000225706"/>
    </source>
</evidence>
<dbReference type="EMBL" id="LSMT01000027">
    <property type="protein sequence ID" value="PFX32065.1"/>
    <property type="molecule type" value="Genomic_DNA"/>
</dbReference>
<sequence length="2036" mass="229652">MNYMYDMYGVKVSKIRNETGHKIAPQDIDIVIEGKVTAEKRMVEFSFLILTGVALLLIDQATGNRCDKKLDFEDTAQQNCLVTVPKTKGKISFSTSVAKHGKTSLKWESGARGESKLRYNLPNSAYVTGNDLRRGGVKMWIYKDAASSGQKMGIRLGDRRNGPRVGSFHINLGFSGWRGIWVSFDECKQKKNSLKDPATITRMDFVLNHKDTIYIDLLGRLHNWYADETQTTYDFTGETKMRWNTLQESFDTAHKEYDRLKFTNKPDYSNPGSTKIVITGPPLFCRNCEKGTRDYSTEDPTRKFSFPIMNIMLPLALEFYLKSRPDEVTKTVARETAGLCSGIVAKVQQSIQKICGKWKKRQDEFRNYLVKLPCTESNVRKSLYFFNKARLQRILNLLDYIEEQGWADGSGIGSLDHEMNRDGAGYMHTLFFLKRSLHQPSSNNSRLKKLINTAKWYNDFGEVYQSRFEFSGTTADRMITIFLFRLIIVLTMPVTTEIEKRERQRDMDALKRWMDNALSINKAFGGVIKPDYTGFHHKAFYASAYAPHALHTAAQVQYLLEGTHFALSDASKRNLLEALKVMRLISVKYSTPSSVGGRFPHFSNELKSKASAPETSPEGHWSMNFAALSIHRRKDWAVTVKGFNRFVWDFEGSTKKKTPENAFGTYQSHGSMLIANSEEALKAHDIDNGWDWTKVPGATTINMTLSQIRLREARNFSPLSYAGGVTYKGPEPLSSGVFGMDFHQPENQFIDEKHPYPKIKLHFKKSVFFFQNVLVCLGSNIKIDNGGKRTIAQTTLFQDKLIRGASKFSNVMDGPAKVTSDLFAAVNPPSTDMPRGYTTLVDTKGNSYYIPGSSASDLKVHVQNQNSKTAAAVDSSSIYTTAWLEHSSTSAKYEYAVFVKTDSYKSTATTIWKRQHGNHLLYTVLQQDDKAHVVRFGISPQRNILITPLYGYVVFHPTLELPQGGLITKVTKQCRIMVEQDSRFVFLSISYPDLNFNVQDELETSDDVNREELYEIESREVEVEVTLSVEVKMTLPDSAVKVHGSPFGYQPRVEVKRMPASLSPSNSSPGKGNIIAFKNLKNGFSVEGKMHVKRRSPGFSILLLTGLALLLIDQAAGNRCNKMLDFEDTAQQSCLVKLPKDQGKISFSTSVAKHGTTSLKWESGANGESKLRYKLPKSAHIKGRALTGGGVKMWIYKDTASTGTKMEVRLTEKKKNNSTRIGSFEINLGFSGWRGIWMSFAECKKTKNSLTGSLKITRMDFVLNHEDTIYIDLLGFVEKMSKQSRDKIVPTITKFGSKYDSSNFWQQTYRWSQQTPTALPTSVDSLKTTHLAHIESRLHNWYADETQTTYDFTGEMKKRWKTLQDSFDDAHQEYDRLTFTNKPDSSNPGTTKIVITAPPLFCRNCKMGTRTYSATDPTRKFSFPIMRIMLPLALEFYLKSRTNQITKTVAKERSKLCSGDAAKMQQSVEKICGKCKKRQDEFRNYLNTLSCTESNVRKSLNFINKARLQRILNLLDYIEDQGWADGSGIGSLDHEMNRDGAGYMHTLLKIMSALKSKATTYETSPEGHWSKNFAALSIHRRKDWAVTVKGFNRFVWDFEGSTKKKTPENAFGTYQSHGSMLIANSEEALKAHDIDNGWDWTKVPGATTMTLTLSQIRLKKARNFSPLSYAGGVTYKGPEPLSSGVFGMDFHQPEYQFYDKDHSYPDIKLHFKKSVFFYQNVLVCLGSNINIDNGETTRARTTLFQDKLVRGASKFCIKVDGATKGSSDIFRAENPLSKKKSKGYTTLEDTKGNSYYIPGSSASDLKVHVQNQKSQTAAAVNSSGIYATAWLEHNSTNAKYEYAIFVNTDSYRSTATSNWNRPHTNSNRVLYSVLQQDDKAHVVKFGISPQRNALINLLYGYVIFDGTSKLPQSGLITKVTKQCRVMVEQDSQSVFLSISYPDLNFSVDEDLKTSGDVNKKELYELESGEVEVDVTLSVDVKTTLPDSAVKVHGSPAGYQPRVEVKRLTSSPPPGKGRIIAFKNLKNGFSVEVKLEK</sequence>
<dbReference type="GO" id="GO:0016837">
    <property type="term" value="F:carbon-oxygen lyase activity, acting on polysaccharides"/>
    <property type="evidence" value="ECO:0007669"/>
    <property type="project" value="UniProtKB-ARBA"/>
</dbReference>
<keyword evidence="7" id="KW-1185">Reference proteome</keyword>
<feature type="domain" description="Polysaccharide lyase family 8 central" evidence="3">
    <location>
        <begin position="1578"/>
        <end position="1848"/>
    </location>
</feature>
<name>A0A2B4SUI8_STYPI</name>
<dbReference type="SUPFAM" id="SSF48230">
    <property type="entry name" value="Chondroitin AC/alginate lyase"/>
    <property type="match status" value="1"/>
</dbReference>
<dbReference type="InterPro" id="IPR039174">
    <property type="entry name" value="Chondroitin_ABC_lyase"/>
</dbReference>
<dbReference type="GO" id="GO:0005576">
    <property type="term" value="C:extracellular region"/>
    <property type="evidence" value="ECO:0007669"/>
    <property type="project" value="InterPro"/>
</dbReference>
<dbReference type="InterPro" id="IPR015177">
    <property type="entry name" value="Lyase_catalyt"/>
</dbReference>
<keyword evidence="2 6" id="KW-0456">Lyase</keyword>
<dbReference type="GO" id="GO:0005975">
    <property type="term" value="P:carbohydrate metabolic process"/>
    <property type="evidence" value="ECO:0007669"/>
    <property type="project" value="InterPro"/>
</dbReference>
<dbReference type="Gene3D" id="2.60.220.10">
    <property type="entry name" value="Polysaccharide lyase family 8-like, C-terminal"/>
    <property type="match status" value="2"/>
</dbReference>
<dbReference type="Pfam" id="PF09093">
    <property type="entry name" value="Lyase_catalyt"/>
    <property type="match status" value="1"/>
</dbReference>
<feature type="domain" description="Polysaccharide lyase family 8 central" evidence="3">
    <location>
        <begin position="630"/>
        <end position="900"/>
    </location>
</feature>
<dbReference type="Gene3D" id="2.70.98.10">
    <property type="match status" value="2"/>
</dbReference>
<dbReference type="GO" id="GO:0006027">
    <property type="term" value="P:glycosaminoglycan catabolic process"/>
    <property type="evidence" value="ECO:0007669"/>
    <property type="project" value="InterPro"/>
</dbReference>
<evidence type="ECO:0000259" key="5">
    <source>
        <dbReference type="Pfam" id="PF09093"/>
    </source>
</evidence>
<proteinExistence type="inferred from homology"/>
<dbReference type="OrthoDB" id="10511787at2759"/>
<dbReference type="Proteomes" id="UP000225706">
    <property type="component" value="Unassembled WGS sequence"/>
</dbReference>
<evidence type="ECO:0000313" key="6">
    <source>
        <dbReference type="EMBL" id="PFX32065.1"/>
    </source>
</evidence>
<dbReference type="InterPro" id="IPR014718">
    <property type="entry name" value="GH-type_carb-bd"/>
</dbReference>
<dbReference type="GO" id="GO:0030246">
    <property type="term" value="F:carbohydrate binding"/>
    <property type="evidence" value="ECO:0007669"/>
    <property type="project" value="InterPro"/>
</dbReference>
<feature type="domain" description="Lyase N-terminal" evidence="4">
    <location>
        <begin position="1122"/>
        <end position="1290"/>
    </location>
</feature>
<dbReference type="InterPro" id="IPR003159">
    <property type="entry name" value="Lyase_8_central_dom"/>
</dbReference>
<protein>
    <submittedName>
        <fullName evidence="6">Chondroitin sulfate ABC exolyase</fullName>
    </submittedName>
</protein>